<dbReference type="NCBIfam" id="NF004616">
    <property type="entry name" value="PRK05950.1"/>
    <property type="match status" value="1"/>
</dbReference>
<comment type="similarity">
    <text evidence="4">Belongs to the succinate dehydrogenase/fumarate reductase iron-sulfur protein family.</text>
</comment>
<feature type="domain" description="2Fe-2S ferredoxin-type" evidence="15">
    <location>
        <begin position="4"/>
        <end position="98"/>
    </location>
</feature>
<evidence type="ECO:0000256" key="11">
    <source>
        <dbReference type="ARBA" id="ARBA00023004"/>
    </source>
</evidence>
<dbReference type="GO" id="GO:0006099">
    <property type="term" value="P:tricarboxylic acid cycle"/>
    <property type="evidence" value="ECO:0007669"/>
    <property type="project" value="UniProtKB-KW"/>
</dbReference>
<evidence type="ECO:0000256" key="1">
    <source>
        <dbReference type="ARBA" id="ARBA00001927"/>
    </source>
</evidence>
<reference evidence="17" key="1">
    <citation type="submission" date="2020-05" db="EMBL/GenBank/DDBJ databases">
        <authorList>
            <person name="Chiriac C."/>
            <person name="Salcher M."/>
            <person name="Ghai R."/>
            <person name="Kavagutti S V."/>
        </authorList>
    </citation>
    <scope>NUCLEOTIDE SEQUENCE</scope>
</reference>
<evidence type="ECO:0000313" key="17">
    <source>
        <dbReference type="EMBL" id="CAB4347332.1"/>
    </source>
</evidence>
<gene>
    <name evidence="17" type="ORF">UFOPK3547_01645</name>
</gene>
<dbReference type="InterPro" id="IPR017896">
    <property type="entry name" value="4Fe4S_Fe-S-bd"/>
</dbReference>
<sequence length="372" mass="40946">MAEFKLKIRRYDPQSGEAPYWDEHTVDLEPHRSVLEGILQARNEIDGSIGVRCSCRAAICGSCGVRVNGKPGLACHTHLDDALASAGEDGVIEVEPMGNMPIIKDLIVDMDAVHWKKIQRVTPWLVGKQPVPEREYIVSRESMIDVTQSMACIQCGACVSDCLSMEVDPLFVGPAALAKTYRFVGDPRDAAHEQRLKDLGEDKHGIYDCTHCFKCIEACPKGVAPMNQIMRLRRIAGNDFHIKDRNNGERHEMAFVNNIEKNGILHEADLLPDSYGGKFHPRAVPELISSLPIVATALLRRKMTPAKALLHPHKAPDGVKRIFEIVEGRDERNEFNLYISGTDADNAPVVEAIEEAIEPAGVAPDGTEGSSA</sequence>
<keyword evidence="13" id="KW-0003">3Fe-4S</keyword>
<dbReference type="GO" id="GO:0009055">
    <property type="term" value="F:electron transfer activity"/>
    <property type="evidence" value="ECO:0007669"/>
    <property type="project" value="InterPro"/>
</dbReference>
<dbReference type="AlphaFoldDB" id="A0A6J6A117"/>
<dbReference type="PROSITE" id="PS00198">
    <property type="entry name" value="4FE4S_FER_1"/>
    <property type="match status" value="1"/>
</dbReference>
<dbReference type="EMBL" id="CAESAN010000194">
    <property type="protein sequence ID" value="CAB4347332.1"/>
    <property type="molecule type" value="Genomic_DNA"/>
</dbReference>
<keyword evidence="12" id="KW-0411">Iron-sulfur</keyword>
<dbReference type="PROSITE" id="PS00197">
    <property type="entry name" value="2FE2S_FER_1"/>
    <property type="match status" value="1"/>
</dbReference>
<comment type="cofactor">
    <cofactor evidence="2">
        <name>[4Fe-4S] cluster</name>
        <dbReference type="ChEBI" id="CHEBI:49883"/>
    </cofactor>
</comment>
<keyword evidence="11" id="KW-0408">Iron</keyword>
<evidence type="ECO:0000259" key="15">
    <source>
        <dbReference type="PROSITE" id="PS51085"/>
    </source>
</evidence>
<dbReference type="Pfam" id="PF13183">
    <property type="entry name" value="Fer4_8"/>
    <property type="match status" value="1"/>
</dbReference>
<dbReference type="SUPFAM" id="SSF46548">
    <property type="entry name" value="alpha-helical ferredoxin"/>
    <property type="match status" value="1"/>
</dbReference>
<dbReference type="NCBIfam" id="TIGR00384">
    <property type="entry name" value="dhsB"/>
    <property type="match status" value="1"/>
</dbReference>
<dbReference type="GO" id="GO:0051538">
    <property type="term" value="F:3 iron, 4 sulfur cluster binding"/>
    <property type="evidence" value="ECO:0007669"/>
    <property type="project" value="UniProtKB-KW"/>
</dbReference>
<dbReference type="InterPro" id="IPR001041">
    <property type="entry name" value="2Fe-2S_ferredoxin-type"/>
</dbReference>
<comment type="cofactor">
    <cofactor evidence="14">
        <name>[2Fe-2S] cluster</name>
        <dbReference type="ChEBI" id="CHEBI:190135"/>
    </cofactor>
</comment>
<evidence type="ECO:0000256" key="5">
    <source>
        <dbReference type="ARBA" id="ARBA00012792"/>
    </source>
</evidence>
<accession>A0A6J6A117</accession>
<comment type="pathway">
    <text evidence="3">Carbohydrate metabolism; tricarboxylic acid cycle.</text>
</comment>
<evidence type="ECO:0000259" key="16">
    <source>
        <dbReference type="PROSITE" id="PS51379"/>
    </source>
</evidence>
<keyword evidence="10" id="KW-0560">Oxidoreductase</keyword>
<dbReference type="InterPro" id="IPR017900">
    <property type="entry name" value="4Fe4S_Fe_S_CS"/>
</dbReference>
<dbReference type="FunFam" id="1.10.1060.10:FF:000003">
    <property type="entry name" value="Succinate dehydrogenase iron-sulfur subunit"/>
    <property type="match status" value="1"/>
</dbReference>
<dbReference type="InterPro" id="IPR025192">
    <property type="entry name" value="Succ_DH/fum_Rdtase_N"/>
</dbReference>
<evidence type="ECO:0000256" key="8">
    <source>
        <dbReference type="ARBA" id="ARBA00022714"/>
    </source>
</evidence>
<keyword evidence="9" id="KW-0479">Metal-binding</keyword>
<dbReference type="Pfam" id="PF13085">
    <property type="entry name" value="Fer2_3"/>
    <property type="match status" value="1"/>
</dbReference>
<dbReference type="CDD" id="cd00207">
    <property type="entry name" value="fer2"/>
    <property type="match status" value="1"/>
</dbReference>
<dbReference type="GO" id="GO:0051539">
    <property type="term" value="F:4 iron, 4 sulfur cluster binding"/>
    <property type="evidence" value="ECO:0007669"/>
    <property type="project" value="UniProtKB-KW"/>
</dbReference>
<evidence type="ECO:0000256" key="4">
    <source>
        <dbReference type="ARBA" id="ARBA00009433"/>
    </source>
</evidence>
<evidence type="ECO:0000256" key="7">
    <source>
        <dbReference type="ARBA" id="ARBA00022532"/>
    </source>
</evidence>
<dbReference type="GO" id="GO:0046872">
    <property type="term" value="F:metal ion binding"/>
    <property type="evidence" value="ECO:0007669"/>
    <property type="project" value="UniProtKB-KW"/>
</dbReference>
<feature type="domain" description="4Fe-4S ferredoxin-type" evidence="16">
    <location>
        <begin position="200"/>
        <end position="229"/>
    </location>
</feature>
<evidence type="ECO:0000256" key="6">
    <source>
        <dbReference type="ARBA" id="ARBA00022485"/>
    </source>
</evidence>
<evidence type="ECO:0000256" key="2">
    <source>
        <dbReference type="ARBA" id="ARBA00001966"/>
    </source>
</evidence>
<comment type="cofactor">
    <cofactor evidence="1">
        <name>[3Fe-4S] cluster</name>
        <dbReference type="ChEBI" id="CHEBI:21137"/>
    </cofactor>
</comment>
<dbReference type="PANTHER" id="PTHR11921">
    <property type="entry name" value="SUCCINATE DEHYDROGENASE IRON-SULFUR PROTEIN"/>
    <property type="match status" value="1"/>
</dbReference>
<dbReference type="InterPro" id="IPR050573">
    <property type="entry name" value="SDH/FRD_Iron-Sulfur"/>
</dbReference>
<dbReference type="GO" id="GO:0008177">
    <property type="term" value="F:succinate dehydrogenase (quinone) activity"/>
    <property type="evidence" value="ECO:0007669"/>
    <property type="project" value="UniProtKB-EC"/>
</dbReference>
<evidence type="ECO:0000256" key="3">
    <source>
        <dbReference type="ARBA" id="ARBA00005163"/>
    </source>
</evidence>
<dbReference type="GO" id="GO:0022904">
    <property type="term" value="P:respiratory electron transport chain"/>
    <property type="evidence" value="ECO:0007669"/>
    <property type="project" value="TreeGrafter"/>
</dbReference>
<keyword evidence="6" id="KW-0004">4Fe-4S</keyword>
<dbReference type="InterPro" id="IPR004489">
    <property type="entry name" value="Succ_DH/fum_Rdtase_Fe-S"/>
</dbReference>
<dbReference type="Gene3D" id="3.10.20.30">
    <property type="match status" value="1"/>
</dbReference>
<name>A0A6J6A117_9ZZZZ</name>
<dbReference type="InterPro" id="IPR006058">
    <property type="entry name" value="2Fe2S_fd_BS"/>
</dbReference>
<evidence type="ECO:0000256" key="12">
    <source>
        <dbReference type="ARBA" id="ARBA00023014"/>
    </source>
</evidence>
<evidence type="ECO:0000256" key="9">
    <source>
        <dbReference type="ARBA" id="ARBA00022723"/>
    </source>
</evidence>
<dbReference type="GO" id="GO:0051537">
    <property type="term" value="F:2 iron, 2 sulfur cluster binding"/>
    <property type="evidence" value="ECO:0007669"/>
    <property type="project" value="UniProtKB-KW"/>
</dbReference>
<keyword evidence="8" id="KW-0001">2Fe-2S</keyword>
<dbReference type="SUPFAM" id="SSF54292">
    <property type="entry name" value="2Fe-2S ferredoxin-like"/>
    <property type="match status" value="1"/>
</dbReference>
<dbReference type="InterPro" id="IPR012675">
    <property type="entry name" value="Beta-grasp_dom_sf"/>
</dbReference>
<keyword evidence="7" id="KW-0816">Tricarboxylic acid cycle</keyword>
<dbReference type="InterPro" id="IPR009051">
    <property type="entry name" value="Helical_ferredxn"/>
</dbReference>
<dbReference type="PROSITE" id="PS51379">
    <property type="entry name" value="4FE4S_FER_2"/>
    <property type="match status" value="1"/>
</dbReference>
<dbReference type="EC" id="1.3.5.1" evidence="5"/>
<dbReference type="PANTHER" id="PTHR11921:SF29">
    <property type="entry name" value="SUCCINATE DEHYDROGENASE [UBIQUINONE] IRON-SULFUR SUBUNIT, MITOCHONDRIAL"/>
    <property type="match status" value="1"/>
</dbReference>
<evidence type="ECO:0000256" key="10">
    <source>
        <dbReference type="ARBA" id="ARBA00023002"/>
    </source>
</evidence>
<protein>
    <recommendedName>
        <fullName evidence="5">succinate dehydrogenase</fullName>
        <ecNumber evidence="5">1.3.5.1</ecNumber>
    </recommendedName>
</protein>
<evidence type="ECO:0000256" key="13">
    <source>
        <dbReference type="ARBA" id="ARBA00023291"/>
    </source>
</evidence>
<dbReference type="PROSITE" id="PS51085">
    <property type="entry name" value="2FE2S_FER_2"/>
    <property type="match status" value="1"/>
</dbReference>
<dbReference type="Gene3D" id="1.10.1060.10">
    <property type="entry name" value="Alpha-helical ferredoxin"/>
    <property type="match status" value="1"/>
</dbReference>
<proteinExistence type="inferred from homology"/>
<dbReference type="InterPro" id="IPR036010">
    <property type="entry name" value="2Fe-2S_ferredoxin-like_sf"/>
</dbReference>
<organism evidence="17">
    <name type="scientific">freshwater metagenome</name>
    <dbReference type="NCBI Taxonomy" id="449393"/>
    <lineage>
        <taxon>unclassified sequences</taxon>
        <taxon>metagenomes</taxon>
        <taxon>ecological metagenomes</taxon>
    </lineage>
</organism>
<evidence type="ECO:0000256" key="14">
    <source>
        <dbReference type="ARBA" id="ARBA00034078"/>
    </source>
</evidence>